<feature type="transmembrane region" description="Helical" evidence="1">
    <location>
        <begin position="30"/>
        <end position="53"/>
    </location>
</feature>
<sequence>MLKYALTIACAWVAILYTIPDTYTKIFAFVWWADVLTFAYCALSIYNPAAFSVRLAHRMGFRKFAPSWYGEVQS</sequence>
<accession>D1ASF8</accession>
<proteinExistence type="predicted"/>
<dbReference type="KEGG" id="acn:ACIS_00888"/>
<evidence type="ECO:0000313" key="3">
    <source>
        <dbReference type="Proteomes" id="UP000000630"/>
    </source>
</evidence>
<keyword evidence="1" id="KW-0472">Membrane</keyword>
<dbReference type="EMBL" id="CP001759">
    <property type="protein sequence ID" value="ACZ49411.1"/>
    <property type="molecule type" value="Genomic_DNA"/>
</dbReference>
<keyword evidence="1" id="KW-1133">Transmembrane helix</keyword>
<dbReference type="AlphaFoldDB" id="D1ASF8"/>
<evidence type="ECO:0000313" key="2">
    <source>
        <dbReference type="EMBL" id="ACZ49411.1"/>
    </source>
</evidence>
<organism evidence="2 3">
    <name type="scientific">Anaplasma centrale (strain Israel)</name>
    <name type="common">Anaplasma marginale subsp. centrale (strain Israel)</name>
    <dbReference type="NCBI Taxonomy" id="574556"/>
    <lineage>
        <taxon>Bacteria</taxon>
        <taxon>Pseudomonadati</taxon>
        <taxon>Pseudomonadota</taxon>
        <taxon>Alphaproteobacteria</taxon>
        <taxon>Rickettsiales</taxon>
        <taxon>Anaplasmataceae</taxon>
        <taxon>Anaplasma</taxon>
    </lineage>
</organism>
<dbReference type="STRING" id="574556.ACIS_00888"/>
<reference evidence="2 3" key="1">
    <citation type="journal article" date="2010" name="J. Bacteriol.">
        <title>Complete genome sequence of Anaplasma marginale subsp. centrale.</title>
        <authorList>
            <person name="Herndon D.R."/>
            <person name="Palmer G.H."/>
            <person name="Shkap V."/>
            <person name="Knowles D.P. Jr."/>
            <person name="Brayton K.A."/>
        </authorList>
    </citation>
    <scope>NUCLEOTIDE SEQUENCE [LARGE SCALE GENOMIC DNA]</scope>
    <source>
        <strain evidence="2 3">Israel</strain>
    </source>
</reference>
<protein>
    <submittedName>
        <fullName evidence="2">Uncharacterized protein</fullName>
    </submittedName>
</protein>
<dbReference type="Proteomes" id="UP000000630">
    <property type="component" value="Chromosome"/>
</dbReference>
<name>D1ASF8_ANACI</name>
<dbReference type="HOGENOM" id="CLU_2679587_0_0_5"/>
<keyword evidence="3" id="KW-1185">Reference proteome</keyword>
<gene>
    <name evidence="2" type="ordered locus">ACIS_00888</name>
</gene>
<keyword evidence="1" id="KW-0812">Transmembrane</keyword>
<evidence type="ECO:0000256" key="1">
    <source>
        <dbReference type="SAM" id="Phobius"/>
    </source>
</evidence>